<accession>A0AAN9L6Z7</accession>
<dbReference type="AlphaFoldDB" id="A0AAN9L6Z7"/>
<organism evidence="1 2">
    <name type="scientific">Canavalia gladiata</name>
    <name type="common">Sword bean</name>
    <name type="synonym">Dolichos gladiatus</name>
    <dbReference type="NCBI Taxonomy" id="3824"/>
    <lineage>
        <taxon>Eukaryota</taxon>
        <taxon>Viridiplantae</taxon>
        <taxon>Streptophyta</taxon>
        <taxon>Embryophyta</taxon>
        <taxon>Tracheophyta</taxon>
        <taxon>Spermatophyta</taxon>
        <taxon>Magnoliopsida</taxon>
        <taxon>eudicotyledons</taxon>
        <taxon>Gunneridae</taxon>
        <taxon>Pentapetalae</taxon>
        <taxon>rosids</taxon>
        <taxon>fabids</taxon>
        <taxon>Fabales</taxon>
        <taxon>Fabaceae</taxon>
        <taxon>Papilionoideae</taxon>
        <taxon>50 kb inversion clade</taxon>
        <taxon>NPAAA clade</taxon>
        <taxon>indigoferoid/millettioid clade</taxon>
        <taxon>Phaseoleae</taxon>
        <taxon>Canavalia</taxon>
    </lineage>
</organism>
<comment type="caution">
    <text evidence="1">The sequence shown here is derived from an EMBL/GenBank/DDBJ whole genome shotgun (WGS) entry which is preliminary data.</text>
</comment>
<sequence>MGTFVVLFDPKEMANFGVDVVAGGGRNAREPRYLMVNAFGAKHLGFNEIHILDSEDLYSFQEKLRAVYFTRMDSVSRA</sequence>
<proteinExistence type="predicted"/>
<evidence type="ECO:0000313" key="2">
    <source>
        <dbReference type="Proteomes" id="UP001367508"/>
    </source>
</evidence>
<name>A0AAN9L6Z7_CANGL</name>
<keyword evidence="2" id="KW-1185">Reference proteome</keyword>
<evidence type="ECO:0000313" key="1">
    <source>
        <dbReference type="EMBL" id="KAK7328824.1"/>
    </source>
</evidence>
<dbReference type="Proteomes" id="UP001367508">
    <property type="component" value="Unassembled WGS sequence"/>
</dbReference>
<reference evidence="1 2" key="1">
    <citation type="submission" date="2024-01" db="EMBL/GenBank/DDBJ databases">
        <title>The genomes of 5 underutilized Papilionoideae crops provide insights into root nodulation and disease resistanc.</title>
        <authorList>
            <person name="Jiang F."/>
        </authorList>
    </citation>
    <scope>NUCLEOTIDE SEQUENCE [LARGE SCALE GENOMIC DNA]</scope>
    <source>
        <strain evidence="1">LVBAO_FW01</strain>
        <tissue evidence="1">Leaves</tissue>
    </source>
</reference>
<protein>
    <submittedName>
        <fullName evidence="1">Uncharacterized protein</fullName>
    </submittedName>
</protein>
<gene>
    <name evidence="1" type="ORF">VNO77_22948</name>
</gene>
<dbReference type="EMBL" id="JAYMYQ010000005">
    <property type="protein sequence ID" value="KAK7328824.1"/>
    <property type="molecule type" value="Genomic_DNA"/>
</dbReference>